<organism evidence="2">
    <name type="scientific">Lentimicrobium saccharophilum</name>
    <dbReference type="NCBI Taxonomy" id="1678841"/>
    <lineage>
        <taxon>Bacteria</taxon>
        <taxon>Pseudomonadati</taxon>
        <taxon>Bacteroidota</taxon>
        <taxon>Bacteroidia</taxon>
        <taxon>Bacteroidales</taxon>
        <taxon>Lentimicrobiaceae</taxon>
        <taxon>Lentimicrobium</taxon>
    </lineage>
</organism>
<feature type="chain" id="PRO_5006633189" description="Lipoprotein" evidence="1">
    <location>
        <begin position="19"/>
        <end position="129"/>
    </location>
</feature>
<dbReference type="STRING" id="1678841.TBC1_12117"/>
<dbReference type="OrthoDB" id="1119488at2"/>
<sequence length="129" mass="15638">MKKSVFLFLLVLAAWACSQQKEITGRQPESGKVAIDSSGYDIIIIDPDFERWYNIRFSPSLDRSNDYYRALNNIGINNWNDYFMRGRYNRIIGSYINWNPTIDYGIEINRKLYWYFKYYEETFRLRLLR</sequence>
<reference evidence="2" key="1">
    <citation type="journal article" date="2015" name="Genome Announc.">
        <title>Draft Genome Sequence of Bacteroidales Strain TBC1, a Novel Isolate from a Methanogenic Wastewater Treatment System.</title>
        <authorList>
            <person name="Tourlousse D.M."/>
            <person name="Matsuura N."/>
            <person name="Sun L."/>
            <person name="Toyonaga M."/>
            <person name="Kuroda K."/>
            <person name="Ohashi A."/>
            <person name="Cruz R."/>
            <person name="Yamaguchi T."/>
            <person name="Sekiguchi Y."/>
        </authorList>
    </citation>
    <scope>NUCLEOTIDE SEQUENCE [LARGE SCALE GENOMIC DNA]</scope>
    <source>
        <strain evidence="2">TBC1</strain>
    </source>
</reference>
<keyword evidence="1" id="KW-0732">Signal</keyword>
<accession>A0A0S7BTV0</accession>
<dbReference type="AlphaFoldDB" id="A0A0S7BTV0"/>
<name>A0A0S7BTV0_9BACT</name>
<gene>
    <name evidence="2" type="ORF">TBC1_12117</name>
</gene>
<dbReference type="Proteomes" id="UP000053091">
    <property type="component" value="Unassembled WGS sequence"/>
</dbReference>
<evidence type="ECO:0008006" key="4">
    <source>
        <dbReference type="Google" id="ProtNLM"/>
    </source>
</evidence>
<evidence type="ECO:0000313" key="3">
    <source>
        <dbReference type="Proteomes" id="UP000053091"/>
    </source>
</evidence>
<dbReference type="RefSeq" id="WP_062043398.1">
    <property type="nucleotide sequence ID" value="NZ_DF968183.1"/>
</dbReference>
<protein>
    <recommendedName>
        <fullName evidence="4">Lipoprotein</fullName>
    </recommendedName>
</protein>
<feature type="signal peptide" evidence="1">
    <location>
        <begin position="1"/>
        <end position="18"/>
    </location>
</feature>
<dbReference type="InterPro" id="IPR046144">
    <property type="entry name" value="DUF6146"/>
</dbReference>
<keyword evidence="3" id="KW-1185">Reference proteome</keyword>
<evidence type="ECO:0000313" key="2">
    <source>
        <dbReference type="EMBL" id="GAP44316.1"/>
    </source>
</evidence>
<dbReference type="Pfam" id="PF19643">
    <property type="entry name" value="DUF6146"/>
    <property type="match status" value="1"/>
</dbReference>
<dbReference type="EMBL" id="DF968183">
    <property type="protein sequence ID" value="GAP44316.1"/>
    <property type="molecule type" value="Genomic_DNA"/>
</dbReference>
<proteinExistence type="predicted"/>
<evidence type="ECO:0000256" key="1">
    <source>
        <dbReference type="SAM" id="SignalP"/>
    </source>
</evidence>